<dbReference type="InterPro" id="IPR036291">
    <property type="entry name" value="NAD(P)-bd_dom_sf"/>
</dbReference>
<keyword evidence="4" id="KW-1185">Reference proteome</keyword>
<dbReference type="SUPFAM" id="SSF51735">
    <property type="entry name" value="NAD(P)-binding Rossmann-fold domains"/>
    <property type="match status" value="1"/>
</dbReference>
<gene>
    <name evidence="3" type="ORF">HUG12_11200</name>
</gene>
<reference evidence="3 4" key="1">
    <citation type="submission" date="2020-06" db="EMBL/GenBank/DDBJ databases">
        <title>NJ-3-1, isolated from saline soil.</title>
        <authorList>
            <person name="Cui H.L."/>
            <person name="Shi X."/>
        </authorList>
    </citation>
    <scope>NUCLEOTIDE SEQUENCE [LARGE SCALE GENOMIC DNA]</scope>
    <source>
        <strain evidence="3 4">NJ-3-1</strain>
    </source>
</reference>
<dbReference type="Gene3D" id="3.40.50.720">
    <property type="entry name" value="NAD(P)-binding Rossmann-like Domain"/>
    <property type="match status" value="1"/>
</dbReference>
<feature type="region of interest" description="Disordered" evidence="2">
    <location>
        <begin position="40"/>
        <end position="78"/>
    </location>
</feature>
<dbReference type="SUPFAM" id="SSF48179">
    <property type="entry name" value="6-phosphogluconate dehydrogenase C-terminal domain-like"/>
    <property type="match status" value="1"/>
</dbReference>
<dbReference type="GO" id="GO:0070403">
    <property type="term" value="F:NAD+ binding"/>
    <property type="evidence" value="ECO:0007669"/>
    <property type="project" value="TreeGrafter"/>
</dbReference>
<evidence type="ECO:0000313" key="3">
    <source>
        <dbReference type="EMBL" id="QLG62265.1"/>
    </source>
</evidence>
<dbReference type="OrthoDB" id="24743at2157"/>
<evidence type="ECO:0000256" key="2">
    <source>
        <dbReference type="SAM" id="MobiDB-lite"/>
    </source>
</evidence>
<dbReference type="GeneID" id="56038033"/>
<dbReference type="InterPro" id="IPR008927">
    <property type="entry name" value="6-PGluconate_DH-like_C_sf"/>
</dbReference>
<dbReference type="GO" id="GO:0006571">
    <property type="term" value="P:tyrosine biosynthetic process"/>
    <property type="evidence" value="ECO:0007669"/>
    <property type="project" value="TreeGrafter"/>
</dbReference>
<name>A0A7D5QKP5_9EURY</name>
<dbReference type="PANTHER" id="PTHR21363:SF0">
    <property type="entry name" value="PREPHENATE DEHYDROGENASE [NADP(+)]"/>
    <property type="match status" value="1"/>
</dbReference>
<organism evidence="3 4">
    <name type="scientific">Halorarum salinum</name>
    <dbReference type="NCBI Taxonomy" id="2743089"/>
    <lineage>
        <taxon>Archaea</taxon>
        <taxon>Methanobacteriati</taxon>
        <taxon>Methanobacteriota</taxon>
        <taxon>Stenosarchaea group</taxon>
        <taxon>Halobacteria</taxon>
        <taxon>Halobacteriales</taxon>
        <taxon>Haloferacaceae</taxon>
        <taxon>Halorarum</taxon>
    </lineage>
</organism>
<dbReference type="AlphaFoldDB" id="A0A7D5QKP5"/>
<dbReference type="RefSeq" id="WP_179268850.1">
    <property type="nucleotide sequence ID" value="NZ_CP058579.1"/>
</dbReference>
<dbReference type="InterPro" id="IPR050812">
    <property type="entry name" value="Preph/Arog_dehydrog"/>
</dbReference>
<feature type="compositionally biased region" description="Acidic residues" evidence="2">
    <location>
        <begin position="47"/>
        <end position="63"/>
    </location>
</feature>
<dbReference type="EMBL" id="CP058579">
    <property type="protein sequence ID" value="QLG62265.1"/>
    <property type="molecule type" value="Genomic_DNA"/>
</dbReference>
<evidence type="ECO:0000256" key="1">
    <source>
        <dbReference type="ARBA" id="ARBA00023002"/>
    </source>
</evidence>
<protein>
    <submittedName>
        <fullName evidence="3">Prephenate dehydrogenase/arogenate dehydrogenase family protein</fullName>
    </submittedName>
</protein>
<dbReference type="Proteomes" id="UP000509626">
    <property type="component" value="Chromosome"/>
</dbReference>
<proteinExistence type="predicted"/>
<feature type="region of interest" description="Disordered" evidence="2">
    <location>
        <begin position="256"/>
        <end position="308"/>
    </location>
</feature>
<dbReference type="KEGG" id="halu:HUG12_11200"/>
<dbReference type="GO" id="GO:0008977">
    <property type="term" value="F:prephenate dehydrogenase (NAD+) activity"/>
    <property type="evidence" value="ECO:0007669"/>
    <property type="project" value="TreeGrafter"/>
</dbReference>
<accession>A0A7D5QKP5</accession>
<feature type="compositionally biased region" description="Basic and acidic residues" evidence="2">
    <location>
        <begin position="256"/>
        <end position="280"/>
    </location>
</feature>
<dbReference type="PANTHER" id="PTHR21363">
    <property type="entry name" value="PREPHENATE DEHYDROGENASE"/>
    <property type="match status" value="1"/>
</dbReference>
<evidence type="ECO:0000313" key="4">
    <source>
        <dbReference type="Proteomes" id="UP000509626"/>
    </source>
</evidence>
<sequence>MKLFVVGAGEMGRWLARTLAPALDGVAFADVDPAAAEAATAAVAAPGDDDTTPDGPAADDSDDPVAAGGSPDARTVPLDTDETFDCVALAVPIPAVPDAVEAHAANAATGALVDVSGAMTDPLAAMAEHAEAEYASFHPLFAPPRAPGRVAYVPGEVGAVVEAVRDALRGAGNDVFETTAGEHDGAMATVQTGAHTAVLAYALAAADVREEFHTPVSEPLAELARTVTEGDPGVYADIREAFGGAEAVAEAARELAEADRGEFADQFERARERAGAERRGGRGGNEPPDGRRGADPTGESGDGPRGDR</sequence>
<keyword evidence="1" id="KW-0560">Oxidoreductase</keyword>